<comment type="subcellular location">
    <subcellularLocation>
        <location evidence="1">Cell membrane</location>
        <topology evidence="1">Multi-pass membrane protein</topology>
    </subcellularLocation>
</comment>
<evidence type="ECO:0000256" key="10">
    <source>
        <dbReference type="ARBA" id="ARBA00023004"/>
    </source>
</evidence>
<keyword evidence="9" id="KW-1133">Transmembrane helix</keyword>
<dbReference type="GO" id="GO:0016682">
    <property type="term" value="F:oxidoreductase activity, acting on diphenols and related substances as donors, oxygen as acceptor"/>
    <property type="evidence" value="ECO:0007669"/>
    <property type="project" value="TreeGrafter"/>
</dbReference>
<evidence type="ECO:0000256" key="3">
    <source>
        <dbReference type="ARBA" id="ARBA00022448"/>
    </source>
</evidence>
<keyword evidence="3" id="KW-0813">Transport</keyword>
<comment type="similarity">
    <text evidence="2">Belongs to the cytochrome ubiquinol oxidase subunit 2 family.</text>
</comment>
<dbReference type="PATRIC" id="fig|1267766.3.peg.1811"/>
<dbReference type="GO" id="GO:0070069">
    <property type="term" value="C:cytochrome complex"/>
    <property type="evidence" value="ECO:0007669"/>
    <property type="project" value="TreeGrafter"/>
</dbReference>
<dbReference type="Proteomes" id="UP000034392">
    <property type="component" value="Chromosome"/>
</dbReference>
<dbReference type="Pfam" id="PF02322">
    <property type="entry name" value="Cyt_bd_oxida_II"/>
    <property type="match status" value="1"/>
</dbReference>
<dbReference type="GO" id="GO:0005886">
    <property type="term" value="C:plasma membrane"/>
    <property type="evidence" value="ECO:0007669"/>
    <property type="project" value="UniProtKB-SubCell"/>
</dbReference>
<evidence type="ECO:0000256" key="1">
    <source>
        <dbReference type="ARBA" id="ARBA00004651"/>
    </source>
</evidence>
<dbReference type="AlphaFoldDB" id="A0A0F7KQL7"/>
<dbReference type="NCBIfam" id="TIGR00203">
    <property type="entry name" value="cydB"/>
    <property type="match status" value="1"/>
</dbReference>
<dbReference type="RefSeq" id="WP_046903537.1">
    <property type="nucleotide sequence ID" value="NZ_CP011452.2"/>
</dbReference>
<evidence type="ECO:0000256" key="7">
    <source>
        <dbReference type="ARBA" id="ARBA00022723"/>
    </source>
</evidence>
<keyword evidence="13" id="KW-1185">Reference proteome</keyword>
<keyword evidence="11" id="KW-0472">Membrane</keyword>
<keyword evidence="6" id="KW-0812">Transmembrane</keyword>
<name>A0A0F7KQL7_9SPHN</name>
<dbReference type="STRING" id="1267766.WYH_01792"/>
<dbReference type="GO" id="GO:0009055">
    <property type="term" value="F:electron transfer activity"/>
    <property type="evidence" value="ECO:0007669"/>
    <property type="project" value="TreeGrafter"/>
</dbReference>
<dbReference type="InterPro" id="IPR003317">
    <property type="entry name" value="Cyt-d_oxidase_su2"/>
</dbReference>
<dbReference type="OrthoDB" id="9776710at2"/>
<accession>A0A0F7KQL7</accession>
<dbReference type="EMBL" id="CP011452">
    <property type="protein sequence ID" value="AKH42828.1"/>
    <property type="molecule type" value="Genomic_DNA"/>
</dbReference>
<evidence type="ECO:0000256" key="9">
    <source>
        <dbReference type="ARBA" id="ARBA00022989"/>
    </source>
</evidence>
<dbReference type="KEGG" id="aay:WYH_01792"/>
<keyword evidence="12" id="KW-0560">Oxidoreductase</keyword>
<protein>
    <submittedName>
        <fullName evidence="12">Cytochrome bd-I ubiquinol oxidase subunit 2</fullName>
        <ecNumber evidence="12">1.10.3.10</ecNumber>
    </submittedName>
</protein>
<evidence type="ECO:0000313" key="12">
    <source>
        <dbReference type="EMBL" id="AKH42828.1"/>
    </source>
</evidence>
<evidence type="ECO:0000313" key="13">
    <source>
        <dbReference type="Proteomes" id="UP000034392"/>
    </source>
</evidence>
<dbReference type="PANTHER" id="PTHR43141:SF5">
    <property type="entry name" value="CYTOCHROME BD-I UBIQUINOL OXIDASE SUBUNIT 2"/>
    <property type="match status" value="1"/>
</dbReference>
<keyword evidence="8" id="KW-0249">Electron transport</keyword>
<keyword evidence="5" id="KW-0349">Heme</keyword>
<dbReference type="EC" id="1.10.3.10" evidence="12"/>
<keyword evidence="10" id="KW-0408">Iron</keyword>
<dbReference type="PIRSF" id="PIRSF000267">
    <property type="entry name" value="Cyt_oxidse_sub2"/>
    <property type="match status" value="1"/>
</dbReference>
<dbReference type="GO" id="GO:0046872">
    <property type="term" value="F:metal ion binding"/>
    <property type="evidence" value="ECO:0007669"/>
    <property type="project" value="UniProtKB-KW"/>
</dbReference>
<evidence type="ECO:0000256" key="8">
    <source>
        <dbReference type="ARBA" id="ARBA00022982"/>
    </source>
</evidence>
<dbReference type="PANTHER" id="PTHR43141">
    <property type="entry name" value="CYTOCHROME BD2 SUBUNIT II"/>
    <property type="match status" value="1"/>
</dbReference>
<evidence type="ECO:0000256" key="4">
    <source>
        <dbReference type="ARBA" id="ARBA00022475"/>
    </source>
</evidence>
<organism evidence="12 13">
    <name type="scientific">Croceibacterium atlanticum</name>
    <dbReference type="NCBI Taxonomy" id="1267766"/>
    <lineage>
        <taxon>Bacteria</taxon>
        <taxon>Pseudomonadati</taxon>
        <taxon>Pseudomonadota</taxon>
        <taxon>Alphaproteobacteria</taxon>
        <taxon>Sphingomonadales</taxon>
        <taxon>Erythrobacteraceae</taxon>
        <taxon>Croceibacterium</taxon>
    </lineage>
</organism>
<sequence>MPPVPLDYETLRVIWWLLLGILLIGFALTDGFDLGTAALLPFIGQNDLERRQVINTIGATWEGNQVWFILGGGAIFAAWPFVYAVSFSGFYLAMFLVLAALILRPVGFKYRSKKPDPAWRNRWDWALFVGGFVPALVFGVAVGNVLLGAPFRFDSDLRTFFEGGLLDLFTPFSLLTGLLSVTMIVLHGAGWLSIKLEPGKVLDRARKWGQIAALLSILLFVAGGLYVAFGDIGYRQTGLVDPSGPSNPMLTGTEAAPGGWLDNYGRYPWMIIAPVLGLLGPLVALLGIRGRKDQLVLAGSSIANIGIISTVGLSMFPFILPSSIDPASSLTVWNASSSPGTLFVMLVVTAIFLPIILLYTAWAYRVMFGRVGEDETRNNPDFY</sequence>
<proteinExistence type="inferred from homology"/>
<gene>
    <name evidence="12" type="primary">cydB</name>
    <name evidence="12" type="ORF">WYH_01792</name>
</gene>
<keyword evidence="4" id="KW-1003">Cell membrane</keyword>
<dbReference type="GO" id="GO:0019646">
    <property type="term" value="P:aerobic electron transport chain"/>
    <property type="evidence" value="ECO:0007669"/>
    <property type="project" value="TreeGrafter"/>
</dbReference>
<evidence type="ECO:0000256" key="5">
    <source>
        <dbReference type="ARBA" id="ARBA00022617"/>
    </source>
</evidence>
<evidence type="ECO:0000256" key="6">
    <source>
        <dbReference type="ARBA" id="ARBA00022692"/>
    </source>
</evidence>
<evidence type="ECO:0000256" key="2">
    <source>
        <dbReference type="ARBA" id="ARBA00007543"/>
    </source>
</evidence>
<keyword evidence="7" id="KW-0479">Metal-binding</keyword>
<evidence type="ECO:0000256" key="11">
    <source>
        <dbReference type="ARBA" id="ARBA00023136"/>
    </source>
</evidence>
<reference evidence="12" key="1">
    <citation type="submission" date="2015-05" db="EMBL/GenBank/DDBJ databases">
        <title>The complete genome of Altererythrobacter atlanticus strain 26DY36.</title>
        <authorList>
            <person name="Wu Y.-H."/>
            <person name="Cheng H."/>
            <person name="Wu X.-W."/>
        </authorList>
    </citation>
    <scope>NUCLEOTIDE SEQUENCE [LARGE SCALE GENOMIC DNA]</scope>
    <source>
        <strain evidence="12">26DY36</strain>
    </source>
</reference>